<dbReference type="GO" id="GO:0006364">
    <property type="term" value="P:rRNA processing"/>
    <property type="evidence" value="ECO:0007669"/>
    <property type="project" value="UniProtKB-KW"/>
</dbReference>
<dbReference type="InterPro" id="IPR003107">
    <property type="entry name" value="HAT"/>
</dbReference>
<keyword evidence="17" id="KW-1185">Reference proteome</keyword>
<dbReference type="InterPro" id="IPR011990">
    <property type="entry name" value="TPR-like_helical_dom_sf"/>
</dbReference>
<feature type="compositionally biased region" description="Basic and acidic residues" evidence="14">
    <location>
        <begin position="1501"/>
        <end position="1513"/>
    </location>
</feature>
<dbReference type="InterPro" id="IPR055433">
    <property type="entry name" value="HAT_Syf1-like_N"/>
</dbReference>
<comment type="subcellular location">
    <subcellularLocation>
        <location evidence="1">Nucleus</location>
        <location evidence="1">Nucleolus</location>
    </subcellularLocation>
</comment>
<dbReference type="PROSITE" id="PS50126">
    <property type="entry name" value="S1"/>
    <property type="match status" value="12"/>
</dbReference>
<dbReference type="CDD" id="cd05698">
    <property type="entry name" value="S1_Rrp5_repeat_hs6_sc5"/>
    <property type="match status" value="1"/>
</dbReference>
<dbReference type="FunFam" id="2.40.50.140:FF:000196">
    <property type="entry name" value="rRNA biogenesis protein RRP5"/>
    <property type="match status" value="1"/>
</dbReference>
<dbReference type="FunFam" id="2.40.50.140:FF:000159">
    <property type="entry name" value="rRNA biogenesis protein rrp5"/>
    <property type="match status" value="1"/>
</dbReference>
<dbReference type="Proteomes" id="UP001251528">
    <property type="component" value="Unassembled WGS sequence"/>
</dbReference>
<feature type="region of interest" description="Disordered" evidence="14">
    <location>
        <begin position="1"/>
        <end position="130"/>
    </location>
</feature>
<dbReference type="FunFam" id="2.40.50.140:FF:000279">
    <property type="entry name" value="rRNA biogenesis protein rrp5"/>
    <property type="match status" value="1"/>
</dbReference>
<keyword evidence="3" id="KW-0690">Ribosome biogenesis</keyword>
<evidence type="ECO:0000256" key="9">
    <source>
        <dbReference type="ARBA" id="ARBA00023187"/>
    </source>
</evidence>
<evidence type="ECO:0000256" key="11">
    <source>
        <dbReference type="ARBA" id="ARBA00055575"/>
    </source>
</evidence>
<evidence type="ECO:0000256" key="1">
    <source>
        <dbReference type="ARBA" id="ARBA00004604"/>
    </source>
</evidence>
<evidence type="ECO:0000256" key="3">
    <source>
        <dbReference type="ARBA" id="ARBA00022517"/>
    </source>
</evidence>
<dbReference type="SUPFAM" id="SSF50249">
    <property type="entry name" value="Nucleic acid-binding proteins"/>
    <property type="match status" value="12"/>
</dbReference>
<sequence length="1805" mass="199277">MSNLKRKDAPGGQPPAKSARNSTDGRPSRPDSSKAAKAGKPARKTGEFNDDRPKAPVVSLLKEEEPIFPRGGGSVLTPLEQKQIQLEAKADARREEEFHTGGGKTQKKQRKSNTSTKGDRKGAEKKDSEDSVKVESLNFKKLVKGSLVLGQITRINSLDFEVALPNNLTGHVSIVAVSEQLTNRLQEGAAQQSDDEDDSSDESDVDLKSLFTIGQYLRVYVVSTMDESVVGKHRKKIELSLRPTETNSGLTKDDVVANSTIMASVVSVEDRGCVMDVGIPGLRAFLPNGEVDSTIDQTRLQEGGVFLCHVTSKGSSGNMIQLSLQQKKLGNVNNVPVDANTINAFLPGTTVNVLVTNTDRRGLAGKVLGHLDVTADLIHSGAGPNNTNLESTYKIGSKVKARVICNFLTAKEPKLGISLLPHITSLSRKHPAKNSKKLPTEVLPISSLIEKCTIRHVESEIGLFVDVGISGLTGFVHISRVKDGKVDALYDASGPYQVDSVHKGRVIGYSEVDGLFHLSFEKSILEQQFIRLEDVPIGVVITCEIEKLVIKEDGVNGLILKIAEGITGFVAERHLSDIKLQHPEKKFREGMKIKARVLSINPCKRQIRLTLKKTLVNSDAPVVKSYDEVIVGMQTPGTIVKLQPNGAHIQFYGSLKGFLPIAEMSEAYIRDPTEHFRIGQVVNVHVLDVDPEQRRLIVSCKDPGAFGLDKQTALKNLKVGGLVSAKVTQKTEDQVFVELVDSQLKAILPVGHLTDKSVSKNQYAFKRISAGQTLSNLMVLDKNEQRRAIILTQKPSLINSSKDGLLLTAFEDAKEGAVVPAFVRNITQTAVFVEFGGRLQALLPRSRLAVEVQSKPDFGMHKYESVEVKIISIIQDLRRILVAPASGASDEQLVKKPKEKSAAPADGLDFGTVAIARITSVKDTQLNVQLVESQAQGRVDVSQVFDKWEDITNPKEPLDRFHKKQEIKVKVIGVHDAKDHRFLPFSHRSAHSVLELTTKPRDIKAENPTPLSIESLKVGDNHIAYVNNITSQFLWVNLSPNVRGRVSAMDASDDVSLLNDLEASFPVGSALKVRVTAVDPLNNHLDLSARSSADSKGIDWSLLKQNMVLPGKITKVNERQVMIKLSEIVSGPVHLPDMADNYDEANTLNYKRGQIVRVSIVEVDASNKRLRLSMRPSRIMSSTLPVADKEITSLSQVATGDIVRGFVKNVSDKGLFVLLGGRIAAMVKISNLSDRFLKEWKDQFQVDQLVKGRVLSVDSALKQVELSLKASAVDEDFVPSITYNDIKKGQIVTGKVRKVEEYGAFILVDNSANVSGLCHRSQMADNPVKDATKLYKEGDAVKAVVLEIKTAERKISLGLKPSLFDEDATMESDESDSSDAGVALDNDDEDDEDDDEEMNEEQRALLAKLLGNNSDSGSVVDEDEENDEDEDEEEADDADDADEDADEEMEDAPPRTSGGLGIGKKAFSDADPFDETGSNSEHETQDQADGEKKKKTKRRKAEIQVDRTAELDAHGPQTSSDYERLLLGQPDSSQLWIAYMAFQMQVSELPKAREVAERAIKSINIREETEKLNVWVAYLNLEVAYGTKQTVEEVFKRACQYNDEQEVHERLASIYIQSEKLRLADGLFETMLKKFGAKAPNVWINYAHFLFVTMNQPPRARALLPRAIQQLDKKQHQNIASRFAALEFRSSNGEPERGRTIFEGLLDAYPKKGDLWNQLVDLELGVAGSEADPTAVRDVFERRTRVKGLKPQQAEKWFRRWATWEEKIDPKGKDKVMAKAQDWAALFKARKEAEAAAQEDEEMEE</sequence>
<keyword evidence="8" id="KW-0677">Repeat</keyword>
<dbReference type="CDD" id="cd05693">
    <property type="entry name" value="S1_Rrp5_repeat_hs1_sc1"/>
    <property type="match status" value="1"/>
</dbReference>
<feature type="compositionally biased region" description="Acidic residues" evidence="14">
    <location>
        <begin position="193"/>
        <end position="204"/>
    </location>
</feature>
<keyword evidence="6" id="KW-0507">mRNA processing</keyword>
<keyword evidence="5" id="KW-0597">Phosphoprotein</keyword>
<dbReference type="CDD" id="cd05706">
    <property type="entry name" value="S1_Rrp5_repeat_sc10"/>
    <property type="match status" value="1"/>
</dbReference>
<evidence type="ECO:0000256" key="2">
    <source>
        <dbReference type="ARBA" id="ARBA00008644"/>
    </source>
</evidence>
<feature type="domain" description="S1 motif" evidence="15">
    <location>
        <begin position="911"/>
        <end position="988"/>
    </location>
</feature>
<dbReference type="FunFam" id="2.40.50.140:FF:000155">
    <property type="entry name" value="rRNA biogenesis protein RRP5"/>
    <property type="match status" value="1"/>
</dbReference>
<feature type="region of interest" description="Disordered" evidence="14">
    <location>
        <begin position="185"/>
        <end position="204"/>
    </location>
</feature>
<dbReference type="InterPro" id="IPR048059">
    <property type="entry name" value="Rrp5_S1_rpt_hs1_sc1"/>
</dbReference>
<comment type="similarity">
    <text evidence="2">Belongs to the crooked-neck family.</text>
</comment>
<keyword evidence="4" id="KW-0698">rRNA processing</keyword>
<dbReference type="CDD" id="cd05702">
    <property type="entry name" value="S1_Rrp5_repeat_hs11_sc8"/>
    <property type="match status" value="1"/>
</dbReference>
<dbReference type="Gene3D" id="1.25.40.10">
    <property type="entry name" value="Tetratricopeptide repeat domain"/>
    <property type="match status" value="2"/>
</dbReference>
<evidence type="ECO:0000313" key="17">
    <source>
        <dbReference type="Proteomes" id="UP001251528"/>
    </source>
</evidence>
<feature type="domain" description="S1 motif" evidence="15">
    <location>
        <begin position="720"/>
        <end position="794"/>
    </location>
</feature>
<evidence type="ECO:0000256" key="6">
    <source>
        <dbReference type="ARBA" id="ARBA00022664"/>
    </source>
</evidence>
<organism evidence="16 17">
    <name type="scientific">Conoideocrella luteorostrata</name>
    <dbReference type="NCBI Taxonomy" id="1105319"/>
    <lineage>
        <taxon>Eukaryota</taxon>
        <taxon>Fungi</taxon>
        <taxon>Dikarya</taxon>
        <taxon>Ascomycota</taxon>
        <taxon>Pezizomycotina</taxon>
        <taxon>Sordariomycetes</taxon>
        <taxon>Hypocreomycetidae</taxon>
        <taxon>Hypocreales</taxon>
        <taxon>Clavicipitaceae</taxon>
        <taxon>Conoideocrella</taxon>
    </lineage>
</organism>
<dbReference type="PANTHER" id="PTHR23270">
    <property type="entry name" value="PROGRAMMED CELL DEATH PROTEIN 11 PRE-RRNA PROCESSING PROTEIN RRP5"/>
    <property type="match status" value="1"/>
</dbReference>
<feature type="compositionally biased region" description="Basic and acidic residues" evidence="14">
    <location>
        <begin position="1480"/>
        <end position="1492"/>
    </location>
</feature>
<dbReference type="InterPro" id="IPR048058">
    <property type="entry name" value="Rrp5_S1_rpt_hs11_sc8"/>
</dbReference>
<feature type="region of interest" description="Disordered" evidence="14">
    <location>
        <begin position="1368"/>
        <end position="1518"/>
    </location>
</feature>
<dbReference type="Pfam" id="PF23233">
    <property type="entry name" value="HAT_Syf1_CNRKL1_N"/>
    <property type="match status" value="1"/>
</dbReference>
<dbReference type="Gene3D" id="2.40.50.140">
    <property type="entry name" value="Nucleic acid-binding proteins"/>
    <property type="match status" value="11"/>
</dbReference>
<comment type="caution">
    <text evidence="16">The sequence shown here is derived from an EMBL/GenBank/DDBJ whole genome shotgun (WGS) entry which is preliminary data.</text>
</comment>
<keyword evidence="7" id="KW-0747">Spliceosome</keyword>
<feature type="domain" description="S1 motif" evidence="15">
    <location>
        <begin position="538"/>
        <end position="612"/>
    </location>
</feature>
<evidence type="ECO:0000256" key="5">
    <source>
        <dbReference type="ARBA" id="ARBA00022553"/>
    </source>
</evidence>
<dbReference type="InterPro" id="IPR003029">
    <property type="entry name" value="S1_domain"/>
</dbReference>
<feature type="compositionally biased region" description="Acidic residues" evidence="14">
    <location>
        <begin position="1385"/>
        <end position="1399"/>
    </location>
</feature>
<name>A0AAJ0CTW4_9HYPO</name>
<feature type="domain" description="S1 motif" evidence="15">
    <location>
        <begin position="816"/>
        <end position="885"/>
    </location>
</feature>
<dbReference type="SUPFAM" id="SSF48452">
    <property type="entry name" value="TPR-like"/>
    <property type="match status" value="2"/>
</dbReference>
<feature type="domain" description="S1 motif" evidence="15">
    <location>
        <begin position="632"/>
        <end position="701"/>
    </location>
</feature>
<dbReference type="GO" id="GO:0006397">
    <property type="term" value="P:mRNA processing"/>
    <property type="evidence" value="ECO:0007669"/>
    <property type="project" value="UniProtKB-KW"/>
</dbReference>
<evidence type="ECO:0000256" key="8">
    <source>
        <dbReference type="ARBA" id="ARBA00022737"/>
    </source>
</evidence>
<dbReference type="InterPro" id="IPR057302">
    <property type="entry name" value="Rrp5_S1"/>
</dbReference>
<feature type="compositionally biased region" description="Acidic residues" evidence="14">
    <location>
        <begin position="1368"/>
        <end position="1377"/>
    </location>
</feature>
<feature type="domain" description="S1 motif" evidence="15">
    <location>
        <begin position="1019"/>
        <end position="1090"/>
    </location>
</feature>
<gene>
    <name evidence="16" type="primary">RRP5</name>
    <name evidence="16" type="ORF">QQS21_005379</name>
</gene>
<evidence type="ECO:0000256" key="13">
    <source>
        <dbReference type="ARBA" id="ARBA00076674"/>
    </source>
</evidence>
<evidence type="ECO:0000259" key="15">
    <source>
        <dbReference type="PROSITE" id="PS50126"/>
    </source>
</evidence>
<dbReference type="SMART" id="SM00386">
    <property type="entry name" value="HAT"/>
    <property type="match status" value="6"/>
</dbReference>
<feature type="domain" description="S1 motif" evidence="15">
    <location>
        <begin position="1106"/>
        <end position="1175"/>
    </location>
</feature>
<dbReference type="InterPro" id="IPR012340">
    <property type="entry name" value="NA-bd_OB-fold"/>
</dbReference>
<dbReference type="CDD" id="cd04461">
    <property type="entry name" value="S1_Rrp5_repeat_hs8_sc7"/>
    <property type="match status" value="1"/>
</dbReference>
<dbReference type="InterPro" id="IPR045209">
    <property type="entry name" value="Rrp5"/>
</dbReference>
<feature type="compositionally biased region" description="Basic and acidic residues" evidence="14">
    <location>
        <begin position="117"/>
        <end position="130"/>
    </location>
</feature>
<dbReference type="GO" id="GO:0003723">
    <property type="term" value="F:RNA binding"/>
    <property type="evidence" value="ECO:0007669"/>
    <property type="project" value="TreeGrafter"/>
</dbReference>
<evidence type="ECO:0000256" key="14">
    <source>
        <dbReference type="SAM" id="MobiDB-lite"/>
    </source>
</evidence>
<dbReference type="PANTHER" id="PTHR23270:SF10">
    <property type="entry name" value="PROTEIN RRP5 HOMOLOG"/>
    <property type="match status" value="1"/>
</dbReference>
<feature type="compositionally biased region" description="Basic and acidic residues" evidence="14">
    <location>
        <begin position="44"/>
        <end position="54"/>
    </location>
</feature>
<dbReference type="GO" id="GO:0008380">
    <property type="term" value="P:RNA splicing"/>
    <property type="evidence" value="ECO:0007669"/>
    <property type="project" value="UniProtKB-KW"/>
</dbReference>
<dbReference type="SMART" id="SM00316">
    <property type="entry name" value="S1"/>
    <property type="match status" value="13"/>
</dbReference>
<dbReference type="FunFam" id="2.40.50.140:FF:000103">
    <property type="entry name" value="protein RRP5 homolog"/>
    <property type="match status" value="2"/>
</dbReference>
<feature type="domain" description="S1 motif" evidence="15">
    <location>
        <begin position="258"/>
        <end position="325"/>
    </location>
</feature>
<protein>
    <recommendedName>
        <fullName evidence="12">rRNA biogenesis protein RRP5</fullName>
    </recommendedName>
    <alternativeName>
        <fullName evidence="13">Ribosomal RNA-processing protein 5</fullName>
    </alternativeName>
</protein>
<dbReference type="EMBL" id="JASWJB010000088">
    <property type="protein sequence ID" value="KAK2599188.1"/>
    <property type="molecule type" value="Genomic_DNA"/>
</dbReference>
<evidence type="ECO:0000313" key="16">
    <source>
        <dbReference type="EMBL" id="KAK2599188.1"/>
    </source>
</evidence>
<keyword evidence="9" id="KW-0508">mRNA splicing</keyword>
<reference evidence="16" key="1">
    <citation type="submission" date="2023-06" db="EMBL/GenBank/DDBJ databases">
        <title>Conoideocrella luteorostrata (Hypocreales: Clavicipitaceae), a potential biocontrol fungus for elongate hemlock scale in United States Christmas tree production areas.</title>
        <authorList>
            <person name="Barrett H."/>
            <person name="Lovett B."/>
            <person name="Macias A.M."/>
            <person name="Stajich J.E."/>
            <person name="Kasson M.T."/>
        </authorList>
    </citation>
    <scope>NUCLEOTIDE SEQUENCE</scope>
    <source>
        <strain evidence="16">ARSEF 14590</strain>
    </source>
</reference>
<evidence type="ECO:0000256" key="10">
    <source>
        <dbReference type="ARBA" id="ARBA00023242"/>
    </source>
</evidence>
<feature type="domain" description="S1 motif" evidence="15">
    <location>
        <begin position="446"/>
        <end position="521"/>
    </location>
</feature>
<dbReference type="CDD" id="cd05703">
    <property type="entry name" value="S1_Rrp5_repeat_hs12_sc9"/>
    <property type="match status" value="1"/>
</dbReference>
<dbReference type="Pfam" id="PF23459">
    <property type="entry name" value="S1_RRP5"/>
    <property type="match status" value="3"/>
</dbReference>
<evidence type="ECO:0000256" key="7">
    <source>
        <dbReference type="ARBA" id="ARBA00022728"/>
    </source>
</evidence>
<accession>A0AAJ0CTW4</accession>
<feature type="compositionally biased region" description="Acidic residues" evidence="14">
    <location>
        <begin position="1420"/>
        <end position="1451"/>
    </location>
</feature>
<evidence type="ECO:0000256" key="4">
    <source>
        <dbReference type="ARBA" id="ARBA00022552"/>
    </source>
</evidence>
<dbReference type="FunFam" id="2.40.50.140:FF:000278">
    <property type="entry name" value="rRNA biogenesis protein rrp5"/>
    <property type="match status" value="1"/>
</dbReference>
<feature type="compositionally biased region" description="Basic and acidic residues" evidence="14">
    <location>
        <begin position="88"/>
        <end position="99"/>
    </location>
</feature>
<feature type="domain" description="S1 motif" evidence="15">
    <location>
        <begin position="1289"/>
        <end position="1360"/>
    </location>
</feature>
<keyword evidence="10" id="KW-0539">Nucleus</keyword>
<evidence type="ECO:0000256" key="12">
    <source>
        <dbReference type="ARBA" id="ARBA00073619"/>
    </source>
</evidence>
<feature type="domain" description="S1 motif" evidence="15">
    <location>
        <begin position="145"/>
        <end position="242"/>
    </location>
</feature>
<dbReference type="GO" id="GO:0005681">
    <property type="term" value="C:spliceosomal complex"/>
    <property type="evidence" value="ECO:0007669"/>
    <property type="project" value="UniProtKB-KW"/>
</dbReference>
<comment type="function">
    <text evidence="11">Involved in the biogenesis of rRNA. Required for the formation of 18S and 5.8S rRNA.</text>
</comment>
<dbReference type="GO" id="GO:0032040">
    <property type="term" value="C:small-subunit processome"/>
    <property type="evidence" value="ECO:0007669"/>
    <property type="project" value="TreeGrafter"/>
</dbReference>
<proteinExistence type="inferred from homology"/>
<feature type="domain" description="S1 motif" evidence="15">
    <location>
        <begin position="1200"/>
        <end position="1269"/>
    </location>
</feature>
<dbReference type="Pfam" id="PF00575">
    <property type="entry name" value="S1"/>
    <property type="match status" value="4"/>
</dbReference>